<dbReference type="PANTHER" id="PTHR15682:SF2">
    <property type="entry name" value="UNHEALTHY RIBOSOME BIOGENESIS PROTEIN 2 HOMOLOG"/>
    <property type="match status" value="1"/>
</dbReference>
<dbReference type="AlphaFoldDB" id="A0A2P6PJ43"/>
<dbReference type="InterPro" id="IPR052609">
    <property type="entry name" value="Ribosome_Biogenesis_Reg"/>
</dbReference>
<dbReference type="EMBL" id="PDCK01000044">
    <property type="protein sequence ID" value="PRQ21947.1"/>
    <property type="molecule type" value="Genomic_DNA"/>
</dbReference>
<dbReference type="GO" id="GO:0005730">
    <property type="term" value="C:nucleolus"/>
    <property type="evidence" value="ECO:0007669"/>
    <property type="project" value="TreeGrafter"/>
</dbReference>
<dbReference type="PANTHER" id="PTHR15682">
    <property type="entry name" value="UNHEALTHY RIBOSOME BIOGENESIS PROTEIN 2 HOMOLOG"/>
    <property type="match status" value="1"/>
</dbReference>
<evidence type="ECO:0000313" key="1">
    <source>
        <dbReference type="EMBL" id="PRQ21947.1"/>
    </source>
</evidence>
<keyword evidence="2" id="KW-1185">Reference proteome</keyword>
<gene>
    <name evidence="1" type="ORF">RchiOBHm_Chr6g0244891</name>
</gene>
<proteinExistence type="predicted"/>
<name>A0A2P6PJ43_ROSCH</name>
<dbReference type="STRING" id="74649.A0A2P6PJ43"/>
<reference evidence="1 2" key="1">
    <citation type="journal article" date="2018" name="Nat. Genet.">
        <title>The Rosa genome provides new insights in the design of modern roses.</title>
        <authorList>
            <person name="Bendahmane M."/>
        </authorList>
    </citation>
    <scope>NUCLEOTIDE SEQUENCE [LARGE SCALE GENOMIC DNA]</scope>
    <source>
        <strain evidence="2">cv. Old Blush</strain>
    </source>
</reference>
<dbReference type="GO" id="GO:0042254">
    <property type="term" value="P:ribosome biogenesis"/>
    <property type="evidence" value="ECO:0007669"/>
    <property type="project" value="TreeGrafter"/>
</dbReference>
<protein>
    <submittedName>
        <fullName evidence="1">Uncharacterized protein</fullName>
    </submittedName>
</protein>
<dbReference type="Gramene" id="PRQ21947">
    <property type="protein sequence ID" value="PRQ21947"/>
    <property type="gene ID" value="RchiOBHm_Chr6g0244891"/>
</dbReference>
<organism evidence="1 2">
    <name type="scientific">Rosa chinensis</name>
    <name type="common">China rose</name>
    <dbReference type="NCBI Taxonomy" id="74649"/>
    <lineage>
        <taxon>Eukaryota</taxon>
        <taxon>Viridiplantae</taxon>
        <taxon>Streptophyta</taxon>
        <taxon>Embryophyta</taxon>
        <taxon>Tracheophyta</taxon>
        <taxon>Spermatophyta</taxon>
        <taxon>Magnoliopsida</taxon>
        <taxon>eudicotyledons</taxon>
        <taxon>Gunneridae</taxon>
        <taxon>Pentapetalae</taxon>
        <taxon>rosids</taxon>
        <taxon>fabids</taxon>
        <taxon>Rosales</taxon>
        <taxon>Rosaceae</taxon>
        <taxon>Rosoideae</taxon>
        <taxon>Rosoideae incertae sedis</taxon>
        <taxon>Rosa</taxon>
    </lineage>
</organism>
<accession>A0A2P6PJ43</accession>
<comment type="caution">
    <text evidence="1">The sequence shown here is derived from an EMBL/GenBank/DDBJ whole genome shotgun (WGS) entry which is preliminary data.</text>
</comment>
<dbReference type="Proteomes" id="UP000238479">
    <property type="component" value="Chromosome 6"/>
</dbReference>
<sequence length="142" mass="16555">MQRTCSDLLLYHMGRKVYMYNNSLQLLYGFKCISLSSLDMFRPFICVSGRNLIVVKKYIQRLIACVFNVILHLQSSLIFYERFTQSKDDSDPYPGTVILMFVDVLARISGKHAIYKMDIWHVAHSLRIPSALFSRFLSVKTF</sequence>
<evidence type="ECO:0000313" key="2">
    <source>
        <dbReference type="Proteomes" id="UP000238479"/>
    </source>
</evidence>